<dbReference type="GO" id="GO:0044599">
    <property type="term" value="C:AP-5 adaptor complex"/>
    <property type="evidence" value="ECO:0007669"/>
    <property type="project" value="InterPro"/>
</dbReference>
<dbReference type="Proteomes" id="UP001209878">
    <property type="component" value="Unassembled WGS sequence"/>
</dbReference>
<evidence type="ECO:0000313" key="2">
    <source>
        <dbReference type="EMBL" id="KAK2180489.1"/>
    </source>
</evidence>
<reference evidence="2" key="1">
    <citation type="journal article" date="2023" name="Mol. Biol. Evol.">
        <title>Third-Generation Sequencing Reveals the Adaptive Role of the Epigenome in Three Deep-Sea Polychaetes.</title>
        <authorList>
            <person name="Perez M."/>
            <person name="Aroh O."/>
            <person name="Sun Y."/>
            <person name="Lan Y."/>
            <person name="Juniper S.K."/>
            <person name="Young C.R."/>
            <person name="Angers B."/>
            <person name="Qian P.Y."/>
        </authorList>
    </citation>
    <scope>NUCLEOTIDE SEQUENCE</scope>
    <source>
        <strain evidence="2">R07B-5</strain>
    </source>
</reference>
<name>A0AAD9NV12_RIDPI</name>
<protein>
    <recommendedName>
        <fullName evidence="1">AP-5 complex subunit zeta-1 N-terminal TPR domain-containing protein</fullName>
    </recommendedName>
</protein>
<dbReference type="PANTHER" id="PTHR46488:SF1">
    <property type="entry name" value="AP-5 COMPLEX SUBUNIT ZETA-1"/>
    <property type="match status" value="1"/>
</dbReference>
<dbReference type="InterPro" id="IPR056857">
    <property type="entry name" value="TPR_AP5Z1_N"/>
</dbReference>
<accession>A0AAD9NV12</accession>
<dbReference type="AlphaFoldDB" id="A0AAD9NV12"/>
<dbReference type="EMBL" id="JAODUO010000440">
    <property type="protein sequence ID" value="KAK2180489.1"/>
    <property type="molecule type" value="Genomic_DNA"/>
</dbReference>
<proteinExistence type="predicted"/>
<sequence length="285" mass="31891">METVDRSLFAALHSTLQLGDEMPSPSLSEALLSTLMIHGGGTECRQLALTCGAIMQELAPSPSLNGLSVSEIVANDKSVVDLLPLILIQGSVQERLLSEVIPTVYRWVSTVGCSVDIQRHSLSALCVILQRHRHLLNDDNLNVLCAQLADWLKNASVHQAANPFSRGLFRREGEQRPLVTEIDGTSSKHFFTALCIGQFYSPDQLLNIHTFTALRCLLVSLWPHSQPISSALWLQAERTLRRRQQCCLMCRYSTVSVSRHKVTENQSNPKMLKYNWLVSLKQLVY</sequence>
<gene>
    <name evidence="2" type="ORF">NP493_440g00006</name>
</gene>
<keyword evidence="3" id="KW-1185">Reference proteome</keyword>
<dbReference type="Pfam" id="PF25153">
    <property type="entry name" value="TPR_AP5Z1"/>
    <property type="match status" value="1"/>
</dbReference>
<comment type="caution">
    <text evidence="2">The sequence shown here is derived from an EMBL/GenBank/DDBJ whole genome shotgun (WGS) entry which is preliminary data.</text>
</comment>
<evidence type="ECO:0000313" key="3">
    <source>
        <dbReference type="Proteomes" id="UP001209878"/>
    </source>
</evidence>
<evidence type="ECO:0000259" key="1">
    <source>
        <dbReference type="Pfam" id="PF25153"/>
    </source>
</evidence>
<dbReference type="InterPro" id="IPR028222">
    <property type="entry name" value="AP5Z1"/>
</dbReference>
<organism evidence="2 3">
    <name type="scientific">Ridgeia piscesae</name>
    <name type="common">Tubeworm</name>
    <dbReference type="NCBI Taxonomy" id="27915"/>
    <lineage>
        <taxon>Eukaryota</taxon>
        <taxon>Metazoa</taxon>
        <taxon>Spiralia</taxon>
        <taxon>Lophotrochozoa</taxon>
        <taxon>Annelida</taxon>
        <taxon>Polychaeta</taxon>
        <taxon>Sedentaria</taxon>
        <taxon>Canalipalpata</taxon>
        <taxon>Sabellida</taxon>
        <taxon>Siboglinidae</taxon>
        <taxon>Ridgeia</taxon>
    </lineage>
</organism>
<dbReference type="PANTHER" id="PTHR46488">
    <property type="entry name" value="AP-5 COMPLEX SUBUNIT ZETA-1"/>
    <property type="match status" value="1"/>
</dbReference>
<feature type="domain" description="AP-5 complex subunit zeta-1 N-terminal TPR" evidence="1">
    <location>
        <begin position="42"/>
        <end position="220"/>
    </location>
</feature>